<dbReference type="EMBL" id="BJWL01000015">
    <property type="protein sequence ID" value="GFZ02630.1"/>
    <property type="molecule type" value="Genomic_DNA"/>
</dbReference>
<gene>
    <name evidence="1" type="ORF">Acr_15g0012380</name>
</gene>
<protein>
    <submittedName>
        <fullName evidence="1">Uncharacterized protein</fullName>
    </submittedName>
</protein>
<organism evidence="1 2">
    <name type="scientific">Actinidia rufa</name>
    <dbReference type="NCBI Taxonomy" id="165716"/>
    <lineage>
        <taxon>Eukaryota</taxon>
        <taxon>Viridiplantae</taxon>
        <taxon>Streptophyta</taxon>
        <taxon>Embryophyta</taxon>
        <taxon>Tracheophyta</taxon>
        <taxon>Spermatophyta</taxon>
        <taxon>Magnoliopsida</taxon>
        <taxon>eudicotyledons</taxon>
        <taxon>Gunneridae</taxon>
        <taxon>Pentapetalae</taxon>
        <taxon>asterids</taxon>
        <taxon>Ericales</taxon>
        <taxon>Actinidiaceae</taxon>
        <taxon>Actinidia</taxon>
    </lineage>
</organism>
<keyword evidence="2" id="KW-1185">Reference proteome</keyword>
<reference evidence="1 2" key="1">
    <citation type="submission" date="2019-07" db="EMBL/GenBank/DDBJ databases">
        <title>De Novo Assembly of kiwifruit Actinidia rufa.</title>
        <authorList>
            <person name="Sugita-Konishi S."/>
            <person name="Sato K."/>
            <person name="Mori E."/>
            <person name="Abe Y."/>
            <person name="Kisaki G."/>
            <person name="Hamano K."/>
            <person name="Suezawa K."/>
            <person name="Otani M."/>
            <person name="Fukuda T."/>
            <person name="Manabe T."/>
            <person name="Gomi K."/>
            <person name="Tabuchi M."/>
            <person name="Akimitsu K."/>
            <person name="Kataoka I."/>
        </authorList>
    </citation>
    <scope>NUCLEOTIDE SEQUENCE [LARGE SCALE GENOMIC DNA]</scope>
    <source>
        <strain evidence="2">cv. Fuchu</strain>
    </source>
</reference>
<name>A0A7J0FWU9_9ERIC</name>
<dbReference type="AlphaFoldDB" id="A0A7J0FWU9"/>
<proteinExistence type="predicted"/>
<dbReference type="Proteomes" id="UP000585474">
    <property type="component" value="Unassembled WGS sequence"/>
</dbReference>
<evidence type="ECO:0000313" key="2">
    <source>
        <dbReference type="Proteomes" id="UP000585474"/>
    </source>
</evidence>
<sequence>MEEQMRVVCPDNKDLAEFMWKKRQEMAERPKGLSENIEITLHKAYSNVCNSKTPIRTLKEFSQIKYVKPHMGGFGFSGKCSFYFLDLGVE</sequence>
<dbReference type="OrthoDB" id="5963188at2759"/>
<evidence type="ECO:0000313" key="1">
    <source>
        <dbReference type="EMBL" id="GFZ02630.1"/>
    </source>
</evidence>
<comment type="caution">
    <text evidence="1">The sequence shown here is derived from an EMBL/GenBank/DDBJ whole genome shotgun (WGS) entry which is preliminary data.</text>
</comment>
<accession>A0A7J0FWU9</accession>